<reference evidence="10" key="1">
    <citation type="journal article" date="2021" name="PeerJ">
        <title>Extensive microbial diversity within the chicken gut microbiome revealed by metagenomics and culture.</title>
        <authorList>
            <person name="Gilroy R."/>
            <person name="Ravi A."/>
            <person name="Getino M."/>
            <person name="Pursley I."/>
            <person name="Horton D.L."/>
            <person name="Alikhan N.F."/>
            <person name="Baker D."/>
            <person name="Gharbi K."/>
            <person name="Hall N."/>
            <person name="Watson M."/>
            <person name="Adriaenssens E.M."/>
            <person name="Foster-Nyarko E."/>
            <person name="Jarju S."/>
            <person name="Secka A."/>
            <person name="Antonio M."/>
            <person name="Oren A."/>
            <person name="Chaudhuri R.R."/>
            <person name="La Ragione R."/>
            <person name="Hildebrand F."/>
            <person name="Pallen M.J."/>
        </authorList>
    </citation>
    <scope>NUCLEOTIDE SEQUENCE</scope>
    <source>
        <strain evidence="10">ChiHecec2B26-7398</strain>
    </source>
</reference>
<dbReference type="NCBIfam" id="TIGR01001">
    <property type="entry name" value="metA"/>
    <property type="match status" value="1"/>
</dbReference>
<dbReference type="InterPro" id="IPR029062">
    <property type="entry name" value="Class_I_gatase-like"/>
</dbReference>
<evidence type="ECO:0000256" key="4">
    <source>
        <dbReference type="ARBA" id="ARBA00022679"/>
    </source>
</evidence>
<reference evidence="10" key="2">
    <citation type="submission" date="2021-04" db="EMBL/GenBank/DDBJ databases">
        <authorList>
            <person name="Gilroy R."/>
        </authorList>
    </citation>
    <scope>NUCLEOTIDE SEQUENCE</scope>
    <source>
        <strain evidence="10">ChiHecec2B26-7398</strain>
    </source>
</reference>
<protein>
    <recommendedName>
        <fullName evidence="8">Homoserine O-acetyltransferase</fullName>
        <shortName evidence="8">HAT</shortName>
        <ecNumber evidence="8">2.3.1.31</ecNumber>
    </recommendedName>
    <alternativeName>
        <fullName evidence="8">Homoserine transacetylase</fullName>
        <shortName evidence="8">HTA</shortName>
    </alternativeName>
</protein>
<sequence length="309" mass="35643">MPLIIPKELPAYDALSRENVFVMHRERALSQNIRPLRILILNLMPTKIVTETQLARLLANSPLQVQITLLQTATHDTSHTSPDHMRAFYKTFEAVKNERFDGMIITGAPIEDLDYPDVDYWDELCEIMEYTKRNVYSTIHLCWGALAGLYYHFGIPKVHLPQKMFGVFEHRVTRPANPLVRGFDEVFYAPHSRWAGPDRAAIDACPSLRILAESDTAGPMLLSTDSGRQIFVIGHPEYDKYTLDTEYKRDAAAGKPIQVPCNYYPGDDPARDPLFRWRAHGYLLYTNWLNYYVYQDTPYDLNELEALKK</sequence>
<dbReference type="GO" id="GO:0004414">
    <property type="term" value="F:homoserine O-acetyltransferase activity"/>
    <property type="evidence" value="ECO:0007669"/>
    <property type="project" value="UniProtKB-EC"/>
</dbReference>
<feature type="active site" evidence="8">
    <location>
        <position position="237"/>
    </location>
</feature>
<evidence type="ECO:0000256" key="7">
    <source>
        <dbReference type="ARBA" id="ARBA00049043"/>
    </source>
</evidence>
<feature type="binding site" evidence="8">
    <location>
        <position position="249"/>
    </location>
    <ligand>
        <name>substrate</name>
    </ligand>
</feature>
<keyword evidence="2 8" id="KW-0963">Cytoplasm</keyword>
<feature type="active site" description="Proton acceptor" evidence="8">
    <location>
        <position position="235"/>
    </location>
</feature>
<comment type="function">
    <text evidence="8">Transfers an acetyl group from acetyl-CoA to L-homoserine, forming acetyl-L-homoserine.</text>
</comment>
<organism evidence="10 11">
    <name type="scientific">Candidatus Gemmiger excrementipullorum</name>
    <dbReference type="NCBI Taxonomy" id="2838610"/>
    <lineage>
        <taxon>Bacteria</taxon>
        <taxon>Bacillati</taxon>
        <taxon>Bacillota</taxon>
        <taxon>Clostridia</taxon>
        <taxon>Eubacteriales</taxon>
        <taxon>Gemmiger</taxon>
    </lineage>
</organism>
<comment type="subcellular location">
    <subcellularLocation>
        <location evidence="1 8">Cytoplasm</location>
    </subcellularLocation>
</comment>
<evidence type="ECO:0000256" key="3">
    <source>
        <dbReference type="ARBA" id="ARBA00022605"/>
    </source>
</evidence>
<feature type="binding site" evidence="8">
    <location>
        <position position="163"/>
    </location>
    <ligand>
        <name>substrate</name>
    </ligand>
</feature>
<dbReference type="EMBL" id="DXEI01000122">
    <property type="protein sequence ID" value="HIX95413.1"/>
    <property type="molecule type" value="Genomic_DNA"/>
</dbReference>
<keyword evidence="6 8" id="KW-0012">Acyltransferase</keyword>
<proteinExistence type="inferred from homology"/>
<dbReference type="InterPro" id="IPR005697">
    <property type="entry name" value="HST_MetA"/>
</dbReference>
<comment type="pathway">
    <text evidence="8">Amino-acid biosynthesis; L-methionine biosynthesis via de novo pathway; O-acetyl-L-homoserine from L-homoserine: step 1/1.</text>
</comment>
<dbReference type="Pfam" id="PF04204">
    <property type="entry name" value="HTS"/>
    <property type="match status" value="1"/>
</dbReference>
<evidence type="ECO:0000256" key="9">
    <source>
        <dbReference type="PIRSR" id="PIRSR000450-1"/>
    </source>
</evidence>
<dbReference type="PIRSF" id="PIRSF000450">
    <property type="entry name" value="H_ser_succinyltr"/>
    <property type="match status" value="1"/>
</dbReference>
<feature type="site" description="Important for substrate specificity" evidence="8">
    <location>
        <position position="192"/>
    </location>
</feature>
<evidence type="ECO:0000256" key="8">
    <source>
        <dbReference type="HAMAP-Rule" id="MF_00295"/>
    </source>
</evidence>
<dbReference type="PANTHER" id="PTHR20919:SF0">
    <property type="entry name" value="HOMOSERINE O-SUCCINYLTRANSFERASE"/>
    <property type="match status" value="1"/>
</dbReference>
<evidence type="ECO:0000256" key="5">
    <source>
        <dbReference type="ARBA" id="ARBA00023167"/>
    </source>
</evidence>
<evidence type="ECO:0000256" key="2">
    <source>
        <dbReference type="ARBA" id="ARBA00022490"/>
    </source>
</evidence>
<dbReference type="Proteomes" id="UP000886751">
    <property type="component" value="Unassembled WGS sequence"/>
</dbReference>
<keyword evidence="3 8" id="KW-0028">Amino-acid biosynthesis</keyword>
<dbReference type="CDD" id="cd03131">
    <property type="entry name" value="GATase1_HTS"/>
    <property type="match status" value="1"/>
</dbReference>
<dbReference type="PANTHER" id="PTHR20919">
    <property type="entry name" value="HOMOSERINE O-SUCCINYLTRANSFERASE"/>
    <property type="match status" value="1"/>
</dbReference>
<gene>
    <name evidence="10" type="primary">metA</name>
    <name evidence="8" type="synonym">metAA</name>
    <name evidence="10" type="ORF">H9846_08145</name>
</gene>
<feature type="site" description="Important for acyl-CoA specificity" evidence="8">
    <location>
        <position position="111"/>
    </location>
</feature>
<dbReference type="EC" id="2.3.1.31" evidence="8"/>
<feature type="binding site" evidence="8">
    <location>
        <position position="192"/>
    </location>
    <ligand>
        <name>substrate</name>
    </ligand>
</feature>
<keyword evidence="5 8" id="KW-0486">Methionine biosynthesis</keyword>
<evidence type="ECO:0000313" key="11">
    <source>
        <dbReference type="Proteomes" id="UP000886751"/>
    </source>
</evidence>
<evidence type="ECO:0000256" key="6">
    <source>
        <dbReference type="ARBA" id="ARBA00023315"/>
    </source>
</evidence>
<dbReference type="Gene3D" id="3.40.50.880">
    <property type="match status" value="1"/>
</dbReference>
<comment type="caution">
    <text evidence="10">The sequence shown here is derived from an EMBL/GenBank/DDBJ whole genome shotgun (WGS) entry which is preliminary data.</text>
</comment>
<feature type="active site" description="Acyl-thioester intermediate" evidence="8 9">
    <location>
        <position position="142"/>
    </location>
</feature>
<dbReference type="GO" id="GO:0008899">
    <property type="term" value="F:homoserine O-succinyltransferase activity"/>
    <property type="evidence" value="ECO:0007669"/>
    <property type="project" value="UniProtKB-UniRule"/>
</dbReference>
<dbReference type="AlphaFoldDB" id="A0A9D1Y1E2"/>
<dbReference type="GO" id="GO:0019281">
    <property type="term" value="P:L-methionine biosynthetic process from homoserine via O-succinyl-L-homoserine and cystathionine"/>
    <property type="evidence" value="ECO:0007669"/>
    <property type="project" value="InterPro"/>
</dbReference>
<keyword evidence="4 8" id="KW-0808">Transferase</keyword>
<name>A0A9D1Y1E2_9FIRM</name>
<evidence type="ECO:0000313" key="10">
    <source>
        <dbReference type="EMBL" id="HIX95413.1"/>
    </source>
</evidence>
<dbReference type="FunFam" id="3.40.50.880:FF:000004">
    <property type="entry name" value="Homoserine O-succinyltransferase"/>
    <property type="match status" value="1"/>
</dbReference>
<comment type="caution">
    <text evidence="8">Lacks conserved residue(s) required for the propagation of feature annotation.</text>
</comment>
<comment type="similarity">
    <text evidence="8">Belongs to the MetA family.</text>
</comment>
<accession>A0A9D1Y1E2</accession>
<comment type="catalytic activity">
    <reaction evidence="7 8">
        <text>L-homoserine + acetyl-CoA = O-acetyl-L-homoserine + CoA</text>
        <dbReference type="Rhea" id="RHEA:13701"/>
        <dbReference type="ChEBI" id="CHEBI:57287"/>
        <dbReference type="ChEBI" id="CHEBI:57288"/>
        <dbReference type="ChEBI" id="CHEBI:57476"/>
        <dbReference type="ChEBI" id="CHEBI:57716"/>
        <dbReference type="EC" id="2.3.1.31"/>
    </reaction>
</comment>
<dbReference type="InterPro" id="IPR033752">
    <property type="entry name" value="MetA_family"/>
</dbReference>
<evidence type="ECO:0000256" key="1">
    <source>
        <dbReference type="ARBA" id="ARBA00004496"/>
    </source>
</evidence>
<dbReference type="SUPFAM" id="SSF52317">
    <property type="entry name" value="Class I glutamine amidotransferase-like"/>
    <property type="match status" value="1"/>
</dbReference>
<dbReference type="HAMAP" id="MF_00295">
    <property type="entry name" value="MetA_acyltransf"/>
    <property type="match status" value="1"/>
</dbReference>
<dbReference type="GO" id="GO:0005737">
    <property type="term" value="C:cytoplasm"/>
    <property type="evidence" value="ECO:0007669"/>
    <property type="project" value="UniProtKB-SubCell"/>
</dbReference>